<name>A0A2Z3S3K1_9MICO</name>
<sequence>MNIGVAEVELLVRVIPLAIGASFTPSLLGLQLLSTSSSKWIRRSIAVATGSGSAFLLACILLTAGFASLPKPAPHSPDIIGGIVWSTAAVVLTGIAVWLFIPHPDLAKKAEQGLTSRIAKAKTVTFFAFAFALSIKDITSFAMLVPAIHDVTAADVPWWLQLPTVLLVYIVAMVPVLLPPLWRLFRGEKGNVQLTNLFRFTMDHQFQILGVIAAIFAIYCALIAIGPNQFALISW</sequence>
<keyword evidence="1" id="KW-1133">Transmembrane helix</keyword>
<feature type="transmembrane region" description="Helical" evidence="1">
    <location>
        <begin position="165"/>
        <end position="185"/>
    </location>
</feature>
<dbReference type="OrthoDB" id="5107319at2"/>
<feature type="transmembrane region" description="Helical" evidence="1">
    <location>
        <begin position="206"/>
        <end position="225"/>
    </location>
</feature>
<accession>A0A2Z3S3K1</accession>
<protein>
    <recommendedName>
        <fullName evidence="4">Sap-like sulfolipid-1-addressing protein</fullName>
    </recommendedName>
</protein>
<feature type="transmembrane region" description="Helical" evidence="1">
    <location>
        <begin position="79"/>
        <end position="102"/>
    </location>
</feature>
<feature type="transmembrane region" description="Helical" evidence="1">
    <location>
        <begin position="123"/>
        <end position="145"/>
    </location>
</feature>
<keyword evidence="1" id="KW-0472">Membrane</keyword>
<dbReference type="Proteomes" id="UP000246894">
    <property type="component" value="Chromosome"/>
</dbReference>
<feature type="transmembrane region" description="Helical" evidence="1">
    <location>
        <begin position="12"/>
        <end position="33"/>
    </location>
</feature>
<evidence type="ECO:0000313" key="3">
    <source>
        <dbReference type="Proteomes" id="UP000246894"/>
    </source>
</evidence>
<keyword evidence="3" id="KW-1185">Reference proteome</keyword>
<dbReference type="KEGG" id="aum:AURMO_01181"/>
<gene>
    <name evidence="2" type="ORF">AURMO_01181</name>
</gene>
<reference evidence="2 3" key="1">
    <citation type="submission" date="2017-10" db="EMBL/GenBank/DDBJ databases">
        <title>Genome of an Actinobacterium that displays light-enhanced growth.</title>
        <authorList>
            <person name="Maresca J.A."/>
            <person name="Hempel P."/>
            <person name="Shevchenko O."/>
            <person name="Miller K.J."/>
            <person name="Hahn M.W."/>
        </authorList>
    </citation>
    <scope>NUCLEOTIDE SEQUENCE [LARGE SCALE GENOMIC DNA]</scope>
    <source>
        <strain evidence="2 3">MWH-Mo1</strain>
    </source>
</reference>
<dbReference type="Pfam" id="PF11139">
    <property type="entry name" value="SfLAP"/>
    <property type="match status" value="1"/>
</dbReference>
<evidence type="ECO:0000256" key="1">
    <source>
        <dbReference type="SAM" id="Phobius"/>
    </source>
</evidence>
<dbReference type="RefSeq" id="WP_110233934.1">
    <property type="nucleotide sequence ID" value="NZ_CP023994.1"/>
</dbReference>
<keyword evidence="1" id="KW-0812">Transmembrane</keyword>
<proteinExistence type="predicted"/>
<feature type="transmembrane region" description="Helical" evidence="1">
    <location>
        <begin position="45"/>
        <end position="67"/>
    </location>
</feature>
<evidence type="ECO:0008006" key="4">
    <source>
        <dbReference type="Google" id="ProtNLM"/>
    </source>
</evidence>
<dbReference type="EMBL" id="CP023994">
    <property type="protein sequence ID" value="AWR21773.1"/>
    <property type="molecule type" value="Genomic_DNA"/>
</dbReference>
<evidence type="ECO:0000313" key="2">
    <source>
        <dbReference type="EMBL" id="AWR21773.1"/>
    </source>
</evidence>
<dbReference type="InterPro" id="IPR021315">
    <property type="entry name" value="Gap/Sap"/>
</dbReference>
<organism evidence="2 3">
    <name type="scientific">Aurantimicrobium photophilum</name>
    <dbReference type="NCBI Taxonomy" id="1987356"/>
    <lineage>
        <taxon>Bacteria</taxon>
        <taxon>Bacillati</taxon>
        <taxon>Actinomycetota</taxon>
        <taxon>Actinomycetes</taxon>
        <taxon>Micrococcales</taxon>
        <taxon>Microbacteriaceae</taxon>
        <taxon>Aurantimicrobium</taxon>
    </lineage>
</organism>
<dbReference type="AlphaFoldDB" id="A0A2Z3S3K1"/>